<dbReference type="EMBL" id="ADHJ01000012">
    <property type="protein sequence ID" value="EFU42920.1"/>
    <property type="molecule type" value="Genomic_DNA"/>
</dbReference>
<dbReference type="GO" id="GO:0000160">
    <property type="term" value="P:phosphorelay signal transduction system"/>
    <property type="evidence" value="ECO:0007669"/>
    <property type="project" value="UniProtKB-KW"/>
</dbReference>
<gene>
    <name evidence="11" type="ORF">PVOR_06800</name>
</gene>
<keyword evidence="4" id="KW-0902">Two-component regulatory system</keyword>
<dbReference type="GO" id="GO:0043565">
    <property type="term" value="F:sequence-specific DNA binding"/>
    <property type="evidence" value="ECO:0007669"/>
    <property type="project" value="InterPro"/>
</dbReference>
<keyword evidence="3 8" id="KW-0597">Phosphoprotein</keyword>
<feature type="domain" description="Response regulatory" evidence="10">
    <location>
        <begin position="4"/>
        <end position="123"/>
    </location>
</feature>
<dbReference type="RefSeq" id="WP_006208243.1">
    <property type="nucleotide sequence ID" value="NZ_ADHJ01000012.1"/>
</dbReference>
<keyword evidence="2" id="KW-0963">Cytoplasm</keyword>
<evidence type="ECO:0000256" key="4">
    <source>
        <dbReference type="ARBA" id="ARBA00023012"/>
    </source>
</evidence>
<accession>A0A2R9T071</accession>
<dbReference type="KEGG" id="pvo:PVOR_06800"/>
<evidence type="ECO:0000259" key="9">
    <source>
        <dbReference type="PROSITE" id="PS01124"/>
    </source>
</evidence>
<evidence type="ECO:0000256" key="2">
    <source>
        <dbReference type="ARBA" id="ARBA00022490"/>
    </source>
</evidence>
<dbReference type="SUPFAM" id="SSF52172">
    <property type="entry name" value="CheY-like"/>
    <property type="match status" value="1"/>
</dbReference>
<dbReference type="GO" id="GO:0003700">
    <property type="term" value="F:DNA-binding transcription factor activity"/>
    <property type="evidence" value="ECO:0007669"/>
    <property type="project" value="InterPro"/>
</dbReference>
<dbReference type="PANTHER" id="PTHR42713">
    <property type="entry name" value="HISTIDINE KINASE-RELATED"/>
    <property type="match status" value="1"/>
</dbReference>
<keyword evidence="5" id="KW-0805">Transcription regulation</keyword>
<dbReference type="PROSITE" id="PS50110">
    <property type="entry name" value="RESPONSE_REGULATORY"/>
    <property type="match status" value="1"/>
</dbReference>
<comment type="subcellular location">
    <subcellularLocation>
        <location evidence="1">Cytoplasm</location>
    </subcellularLocation>
</comment>
<dbReference type="Pfam" id="PF12833">
    <property type="entry name" value="HTH_18"/>
    <property type="match status" value="1"/>
</dbReference>
<dbReference type="SUPFAM" id="SSF46689">
    <property type="entry name" value="Homeodomain-like"/>
    <property type="match status" value="1"/>
</dbReference>
<organism evidence="11 12">
    <name type="scientific">Paenibacillus vortex V453</name>
    <dbReference type="NCBI Taxonomy" id="715225"/>
    <lineage>
        <taxon>Bacteria</taxon>
        <taxon>Bacillati</taxon>
        <taxon>Bacillota</taxon>
        <taxon>Bacilli</taxon>
        <taxon>Bacillales</taxon>
        <taxon>Paenibacillaceae</taxon>
        <taxon>Paenibacillus</taxon>
    </lineage>
</organism>
<feature type="domain" description="HTH araC/xylS-type" evidence="9">
    <location>
        <begin position="410"/>
        <end position="508"/>
    </location>
</feature>
<dbReference type="SMART" id="SM00448">
    <property type="entry name" value="REC"/>
    <property type="match status" value="1"/>
</dbReference>
<dbReference type="InterPro" id="IPR001789">
    <property type="entry name" value="Sig_transdc_resp-reg_receiver"/>
</dbReference>
<evidence type="ECO:0000256" key="6">
    <source>
        <dbReference type="ARBA" id="ARBA00023125"/>
    </source>
</evidence>
<dbReference type="InterPro" id="IPR051552">
    <property type="entry name" value="HptR"/>
</dbReference>
<evidence type="ECO:0000256" key="7">
    <source>
        <dbReference type="ARBA" id="ARBA00023163"/>
    </source>
</evidence>
<proteinExistence type="predicted"/>
<dbReference type="Pfam" id="PF00072">
    <property type="entry name" value="Response_reg"/>
    <property type="match status" value="1"/>
</dbReference>
<dbReference type="GO" id="GO:0005737">
    <property type="term" value="C:cytoplasm"/>
    <property type="evidence" value="ECO:0007669"/>
    <property type="project" value="UniProtKB-SubCell"/>
</dbReference>
<dbReference type="SMART" id="SM00342">
    <property type="entry name" value="HTH_ARAC"/>
    <property type="match status" value="1"/>
</dbReference>
<evidence type="ECO:0000256" key="8">
    <source>
        <dbReference type="PROSITE-ProRule" id="PRU00169"/>
    </source>
</evidence>
<comment type="caution">
    <text evidence="11">The sequence shown here is derived from an EMBL/GenBank/DDBJ whole genome shotgun (WGS) entry which is preliminary data.</text>
</comment>
<name>A0A2R9T071_9BACL</name>
<keyword evidence="12" id="KW-1185">Reference proteome</keyword>
<dbReference type="PANTHER" id="PTHR42713:SF3">
    <property type="entry name" value="TRANSCRIPTIONAL REGULATORY PROTEIN HPTR"/>
    <property type="match status" value="1"/>
</dbReference>
<keyword evidence="6" id="KW-0238">DNA-binding</keyword>
<feature type="modified residue" description="4-aspartylphosphate" evidence="8">
    <location>
        <position position="56"/>
    </location>
</feature>
<dbReference type="Gene3D" id="1.10.10.60">
    <property type="entry name" value="Homeodomain-like"/>
    <property type="match status" value="2"/>
</dbReference>
<dbReference type="CDD" id="cd17536">
    <property type="entry name" value="REC_YesN-like"/>
    <property type="match status" value="1"/>
</dbReference>
<dbReference type="InterPro" id="IPR009057">
    <property type="entry name" value="Homeodomain-like_sf"/>
</dbReference>
<evidence type="ECO:0000256" key="3">
    <source>
        <dbReference type="ARBA" id="ARBA00022553"/>
    </source>
</evidence>
<sequence length="510" mass="57872">MTFNVLLIDDEPGALEGLALWIDWERLGFIICGTCSNGLEGLQKIVEYKPDLVITDVNMPLMDGLLMIETWQQEYPDSGVKFVVMSGYSEFEYARKALRHGINHYILKPVIGEEAEEELSRIHEELVQEKNRFNLGVIAMREEAISLIKHSLLELPLKDSGLVKLQAISSAREAWSCCLIQSEPSLMASVRETIASLSVQMEGEYVIDLEPNRIGLVYGHSASGESESSDTLRELLHRHAGQRLIASEGATEPSLLNIHRCYLTAKEAIEHKFYDTDYGGCISYREIRDQPFHYHYQISLMDDVIRSVELLDKAGFREAAAIAASAFRELWIAPGIVKKMVIHVLYKIIGLVKEAEGAEPQNLSSKYNVAGLTDGVTHLDDLIGDLIRCGEECIELLLVQQARQSQGVIQEINHYIHLHYRENLTIKRLAELFYLHPVYLGQLLIRKNGIGFSELIHNLRIDEATALLKQNKLKNSEIADRVGYSHYNQFLKHFEKRWGMSPNEFKSGMF</sequence>
<dbReference type="InterPro" id="IPR018060">
    <property type="entry name" value="HTH_AraC"/>
</dbReference>
<evidence type="ECO:0000313" key="11">
    <source>
        <dbReference type="EMBL" id="EFU42920.1"/>
    </source>
</evidence>
<dbReference type="InterPro" id="IPR011006">
    <property type="entry name" value="CheY-like_superfamily"/>
</dbReference>
<protein>
    <submittedName>
        <fullName evidence="11">Two component transcriptional regulator, AraC family protein</fullName>
    </submittedName>
</protein>
<reference evidence="11 12" key="1">
    <citation type="journal article" date="2010" name="BMC Genomics">
        <title>Genome sequence of the pattern forming Paenibacillus vortex bacterium reveals potential for thriving in complex environments.</title>
        <authorList>
            <person name="Sirota-Madi A."/>
            <person name="Olender T."/>
            <person name="Helman Y."/>
            <person name="Ingham C."/>
            <person name="Brainis I."/>
            <person name="Roth D."/>
            <person name="Hagi E."/>
            <person name="Brodsky L."/>
            <person name="Leshkowitz D."/>
            <person name="Galatenko V."/>
            <person name="Nikolaev V."/>
            <person name="Mugasimangalam R.C."/>
            <person name="Bransburg-Zabary S."/>
            <person name="Gutnick D.L."/>
            <person name="Lancet D."/>
            <person name="Ben-Jacob E."/>
        </authorList>
    </citation>
    <scope>NUCLEOTIDE SEQUENCE [LARGE SCALE GENOMIC DNA]</scope>
    <source>
        <strain evidence="11 12">V453</strain>
    </source>
</reference>
<evidence type="ECO:0000313" key="12">
    <source>
        <dbReference type="Proteomes" id="UP000003094"/>
    </source>
</evidence>
<evidence type="ECO:0000256" key="1">
    <source>
        <dbReference type="ARBA" id="ARBA00004496"/>
    </source>
</evidence>
<evidence type="ECO:0000259" key="10">
    <source>
        <dbReference type="PROSITE" id="PS50110"/>
    </source>
</evidence>
<dbReference type="Gene3D" id="3.40.50.2300">
    <property type="match status" value="1"/>
</dbReference>
<dbReference type="AlphaFoldDB" id="A0A2R9T071"/>
<dbReference type="PROSITE" id="PS01124">
    <property type="entry name" value="HTH_ARAC_FAMILY_2"/>
    <property type="match status" value="1"/>
</dbReference>
<dbReference type="Proteomes" id="UP000003094">
    <property type="component" value="Unassembled WGS sequence"/>
</dbReference>
<keyword evidence="7" id="KW-0804">Transcription</keyword>
<evidence type="ECO:0000256" key="5">
    <source>
        <dbReference type="ARBA" id="ARBA00023015"/>
    </source>
</evidence>